<reference evidence="13" key="2">
    <citation type="submission" date="2020-09" db="EMBL/GenBank/DDBJ databases">
        <authorList>
            <person name="Sun Q."/>
            <person name="Sedlacek I."/>
        </authorList>
    </citation>
    <scope>NUCLEOTIDE SEQUENCE</scope>
    <source>
        <strain evidence="13">CCM 7086</strain>
    </source>
</reference>
<accession>A0A8J2UPL5</accession>
<dbReference type="InterPro" id="IPR014027">
    <property type="entry name" value="UDP-Glc/GDP-Man_DH_C"/>
</dbReference>
<evidence type="ECO:0000313" key="14">
    <source>
        <dbReference type="Proteomes" id="UP000620266"/>
    </source>
</evidence>
<feature type="binding site" evidence="11">
    <location>
        <position position="86"/>
    </location>
    <ligand>
        <name>NAD(+)</name>
        <dbReference type="ChEBI" id="CHEBI:57540"/>
    </ligand>
</feature>
<evidence type="ECO:0000256" key="8">
    <source>
        <dbReference type="PIRNR" id="PIRNR000124"/>
    </source>
</evidence>
<feature type="binding site" evidence="11">
    <location>
        <position position="121"/>
    </location>
    <ligand>
        <name>NAD(+)</name>
        <dbReference type="ChEBI" id="CHEBI:57540"/>
    </ligand>
</feature>
<feature type="binding site" evidence="11">
    <location>
        <position position="158"/>
    </location>
    <ligand>
        <name>NAD(+)</name>
        <dbReference type="ChEBI" id="CHEBI:57540"/>
    </ligand>
</feature>
<evidence type="ECO:0000256" key="2">
    <source>
        <dbReference type="ARBA" id="ARBA00006601"/>
    </source>
</evidence>
<dbReference type="EC" id="1.1.1.22" evidence="3 8"/>
<dbReference type="RefSeq" id="WP_188395322.1">
    <property type="nucleotide sequence ID" value="NZ_BMCG01000002.1"/>
</dbReference>
<evidence type="ECO:0000256" key="5">
    <source>
        <dbReference type="ARBA" id="ARBA00023002"/>
    </source>
</evidence>
<evidence type="ECO:0000256" key="6">
    <source>
        <dbReference type="ARBA" id="ARBA00023027"/>
    </source>
</evidence>
<evidence type="ECO:0000256" key="4">
    <source>
        <dbReference type="ARBA" id="ARBA00015132"/>
    </source>
</evidence>
<dbReference type="NCBIfam" id="TIGR03026">
    <property type="entry name" value="NDP-sugDHase"/>
    <property type="match status" value="1"/>
</dbReference>
<comment type="pathway">
    <text evidence="1">Nucleotide-sugar biosynthesis; UDP-alpha-D-glucuronate biosynthesis; UDP-alpha-D-glucuronate from UDP-alpha-D-glucose: step 1/1.</text>
</comment>
<evidence type="ECO:0000256" key="7">
    <source>
        <dbReference type="ARBA" id="ARBA00047473"/>
    </source>
</evidence>
<feature type="binding site" evidence="11">
    <location>
        <position position="334"/>
    </location>
    <ligand>
        <name>NAD(+)</name>
        <dbReference type="ChEBI" id="CHEBI:57540"/>
    </ligand>
</feature>
<feature type="binding site" evidence="10">
    <location>
        <position position="327"/>
    </location>
    <ligand>
        <name>substrate</name>
    </ligand>
</feature>
<dbReference type="SUPFAM" id="SSF48179">
    <property type="entry name" value="6-phosphogluconate dehydrogenase C-terminal domain-like"/>
    <property type="match status" value="1"/>
</dbReference>
<keyword evidence="6 8" id="KW-0520">NAD</keyword>
<feature type="binding site" evidence="10">
    <location>
        <begin position="155"/>
        <end position="158"/>
    </location>
    <ligand>
        <name>substrate</name>
    </ligand>
</feature>
<feature type="binding site" evidence="10">
    <location>
        <position position="263"/>
    </location>
    <ligand>
        <name>substrate</name>
    </ligand>
</feature>
<dbReference type="GO" id="GO:0000271">
    <property type="term" value="P:polysaccharide biosynthetic process"/>
    <property type="evidence" value="ECO:0007669"/>
    <property type="project" value="InterPro"/>
</dbReference>
<dbReference type="InterPro" id="IPR017476">
    <property type="entry name" value="UDP-Glc/GDP-Man"/>
</dbReference>
<dbReference type="InterPro" id="IPR001732">
    <property type="entry name" value="UDP-Glc/GDP-Man_DH_N"/>
</dbReference>
<dbReference type="PIRSF" id="PIRSF000124">
    <property type="entry name" value="UDPglc_GDPman_dh"/>
    <property type="match status" value="1"/>
</dbReference>
<dbReference type="GO" id="GO:0051287">
    <property type="term" value="F:NAD binding"/>
    <property type="evidence" value="ECO:0007669"/>
    <property type="project" value="InterPro"/>
</dbReference>
<evidence type="ECO:0000256" key="10">
    <source>
        <dbReference type="PIRSR" id="PIRSR500134-2"/>
    </source>
</evidence>
<feature type="binding site" evidence="11">
    <location>
        <position position="30"/>
    </location>
    <ligand>
        <name>NAD(+)</name>
        <dbReference type="ChEBI" id="CHEBI:57540"/>
    </ligand>
</feature>
<organism evidence="13 14">
    <name type="scientific">Oxalicibacterium flavum</name>
    <dbReference type="NCBI Taxonomy" id="179467"/>
    <lineage>
        <taxon>Bacteria</taxon>
        <taxon>Pseudomonadati</taxon>
        <taxon>Pseudomonadota</taxon>
        <taxon>Betaproteobacteria</taxon>
        <taxon>Burkholderiales</taxon>
        <taxon>Oxalobacteraceae</taxon>
        <taxon>Oxalicibacterium</taxon>
    </lineage>
</organism>
<feature type="binding site" evidence="11">
    <location>
        <position position="35"/>
    </location>
    <ligand>
        <name>NAD(+)</name>
        <dbReference type="ChEBI" id="CHEBI:57540"/>
    </ligand>
</feature>
<dbReference type="InterPro" id="IPR036220">
    <property type="entry name" value="UDP-Glc/GDP-Man_DH_C_sf"/>
</dbReference>
<feature type="domain" description="UDP-glucose/GDP-mannose dehydrogenase C-terminal" evidence="12">
    <location>
        <begin position="320"/>
        <end position="424"/>
    </location>
</feature>
<evidence type="ECO:0000256" key="3">
    <source>
        <dbReference type="ARBA" id="ARBA00012954"/>
    </source>
</evidence>
<comment type="catalytic activity">
    <reaction evidence="7 8">
        <text>UDP-alpha-D-glucose + 2 NAD(+) + H2O = UDP-alpha-D-glucuronate + 2 NADH + 3 H(+)</text>
        <dbReference type="Rhea" id="RHEA:23596"/>
        <dbReference type="ChEBI" id="CHEBI:15377"/>
        <dbReference type="ChEBI" id="CHEBI:15378"/>
        <dbReference type="ChEBI" id="CHEBI:57540"/>
        <dbReference type="ChEBI" id="CHEBI:57945"/>
        <dbReference type="ChEBI" id="CHEBI:58052"/>
        <dbReference type="ChEBI" id="CHEBI:58885"/>
        <dbReference type="EC" id="1.1.1.22"/>
    </reaction>
</comment>
<dbReference type="EMBL" id="BMCG01000002">
    <property type="protein sequence ID" value="GGC04780.1"/>
    <property type="molecule type" value="Genomic_DNA"/>
</dbReference>
<proteinExistence type="inferred from homology"/>
<dbReference type="Pfam" id="PF00984">
    <property type="entry name" value="UDPG_MGDP_dh"/>
    <property type="match status" value="1"/>
</dbReference>
<dbReference type="Pfam" id="PF03720">
    <property type="entry name" value="UDPG_MGDP_dh_C"/>
    <property type="match status" value="1"/>
</dbReference>
<dbReference type="GO" id="GO:0006065">
    <property type="term" value="P:UDP-glucuronate biosynthetic process"/>
    <property type="evidence" value="ECO:0007669"/>
    <property type="project" value="UniProtKB-UniPathway"/>
</dbReference>
<feature type="binding site" evidence="11">
    <location>
        <position position="269"/>
    </location>
    <ligand>
        <name>NAD(+)</name>
        <dbReference type="ChEBI" id="CHEBI:57540"/>
    </ligand>
</feature>
<dbReference type="InterPro" id="IPR028357">
    <property type="entry name" value="UDPglc_DH_bac"/>
</dbReference>
<dbReference type="PIRSF" id="PIRSF500134">
    <property type="entry name" value="UDPglc_DH_bac"/>
    <property type="match status" value="1"/>
</dbReference>
<dbReference type="Gene3D" id="1.20.5.100">
    <property type="entry name" value="Cytochrome c1, transmembrane anchor, C-terminal"/>
    <property type="match status" value="1"/>
</dbReference>
<dbReference type="Gene3D" id="3.40.50.720">
    <property type="entry name" value="NAD(P)-binding Rossmann-like Domain"/>
    <property type="match status" value="2"/>
</dbReference>
<evidence type="ECO:0000259" key="12">
    <source>
        <dbReference type="SMART" id="SM00984"/>
    </source>
</evidence>
<dbReference type="InterPro" id="IPR008927">
    <property type="entry name" value="6-PGluconate_DH-like_C_sf"/>
</dbReference>
<keyword evidence="5 8" id="KW-0560">Oxidoreductase</keyword>
<feature type="active site" description="Nucleophile" evidence="9">
    <location>
        <position position="266"/>
    </location>
</feature>
<reference evidence="13" key="1">
    <citation type="journal article" date="2014" name="Int. J. Syst. Evol. Microbiol.">
        <title>Complete genome sequence of Corynebacterium casei LMG S-19264T (=DSM 44701T), isolated from a smear-ripened cheese.</title>
        <authorList>
            <consortium name="US DOE Joint Genome Institute (JGI-PGF)"/>
            <person name="Walter F."/>
            <person name="Albersmeier A."/>
            <person name="Kalinowski J."/>
            <person name="Ruckert C."/>
        </authorList>
    </citation>
    <scope>NUCLEOTIDE SEQUENCE</scope>
    <source>
        <strain evidence="13">CCM 7086</strain>
    </source>
</reference>
<dbReference type="InterPro" id="IPR036291">
    <property type="entry name" value="NAD(P)-bd_dom_sf"/>
</dbReference>
<dbReference type="SMART" id="SM00984">
    <property type="entry name" value="UDPG_MGDP_dh_C"/>
    <property type="match status" value="1"/>
</dbReference>
<evidence type="ECO:0000256" key="1">
    <source>
        <dbReference type="ARBA" id="ARBA00004701"/>
    </source>
</evidence>
<evidence type="ECO:0000256" key="11">
    <source>
        <dbReference type="PIRSR" id="PIRSR500134-3"/>
    </source>
</evidence>
<dbReference type="GO" id="GO:0003979">
    <property type="term" value="F:UDP-glucose 6-dehydrogenase activity"/>
    <property type="evidence" value="ECO:0007669"/>
    <property type="project" value="UniProtKB-EC"/>
</dbReference>
<dbReference type="Proteomes" id="UP000620266">
    <property type="component" value="Unassembled WGS sequence"/>
</dbReference>
<dbReference type="SUPFAM" id="SSF51735">
    <property type="entry name" value="NAD(P)-binding Rossmann-fold domains"/>
    <property type="match status" value="1"/>
</dbReference>
<keyword evidence="14" id="KW-1185">Reference proteome</keyword>
<protein>
    <recommendedName>
        <fullName evidence="4 8">UDP-glucose 6-dehydrogenase</fullName>
        <ecNumber evidence="3 8">1.1.1.22</ecNumber>
    </recommendedName>
</protein>
<dbReference type="UniPathway" id="UPA00038">
    <property type="reaction ID" value="UER00491"/>
</dbReference>
<feature type="binding site" evidence="10">
    <location>
        <position position="210"/>
    </location>
    <ligand>
        <name>substrate</name>
    </ligand>
</feature>
<dbReference type="SUPFAM" id="SSF52413">
    <property type="entry name" value="UDP-glucose/GDP-mannose dehydrogenase C-terminal domain"/>
    <property type="match status" value="1"/>
</dbReference>
<comment type="similarity">
    <text evidence="2 8">Belongs to the UDP-glucose/GDP-mannose dehydrogenase family.</text>
</comment>
<name>A0A8J2UPL5_9BURK</name>
<feature type="binding site" evidence="10">
    <location>
        <begin position="255"/>
        <end position="259"/>
    </location>
    <ligand>
        <name>substrate</name>
    </ligand>
</feature>
<dbReference type="AlphaFoldDB" id="A0A8J2UPL5"/>
<sequence length="440" mass="48275">MKITVIGTGYVGLVTGTCLAEMGHEVLCLDLDERKIAILKDGGMPIHEPGLLDMVRRNVAADRLRFTTDVAESVEFGVVQFIAVGTPPDEDGSADLQYVLASARNIGRHMNEYKVIVDKSTVPVGTADKVRAAVRDELSSRGLDLEFSVVSNPEFLKEGAAVEDFMRPDRIVIGADDARATSVLRELYAQFTRNHDRIMVMDVRSAELTKYAANSMLATRISFMNELANLADKVGADIEEVRRGIGSDTRIGYDFLYAGCGYGGSCFPKDVQALIRTANESGLQLQVLQAVESANEAQKKVLLDKITARFGKDLSGRKFALWGLAFKPNTDDMRAASSRVLIEGLWQAGASVVAYDPVAMAEAQRIFGDDPRLTYAKTAAAALEGADALVIVTEWKEFRTPNFNLMKSSLKTPLVFDGRNLYNTSHMRERGIEYVAIGRR</sequence>
<dbReference type="PANTHER" id="PTHR43750">
    <property type="entry name" value="UDP-GLUCOSE 6-DEHYDROGENASE TUAD"/>
    <property type="match status" value="1"/>
</dbReference>
<gene>
    <name evidence="13" type="primary">udg</name>
    <name evidence="13" type="ORF">GCM10007205_12520</name>
</gene>
<evidence type="ECO:0000313" key="13">
    <source>
        <dbReference type="EMBL" id="GGC04780.1"/>
    </source>
</evidence>
<dbReference type="InterPro" id="IPR014026">
    <property type="entry name" value="UDP-Glc/GDP-Man_DH_dimer"/>
</dbReference>
<dbReference type="Pfam" id="PF03721">
    <property type="entry name" value="UDPG_MGDP_dh_N"/>
    <property type="match status" value="1"/>
</dbReference>
<comment type="caution">
    <text evidence="13">The sequence shown here is derived from an EMBL/GenBank/DDBJ whole genome shotgun (WGS) entry which is preliminary data.</text>
</comment>
<dbReference type="PANTHER" id="PTHR43750:SF3">
    <property type="entry name" value="UDP-GLUCOSE 6-DEHYDROGENASE TUAD"/>
    <property type="match status" value="1"/>
</dbReference>
<evidence type="ECO:0000256" key="9">
    <source>
        <dbReference type="PIRSR" id="PIRSR500134-1"/>
    </source>
</evidence>